<dbReference type="PANTHER" id="PTHR43900">
    <property type="entry name" value="GLUTATHIONE S-TRANSFERASE RHO"/>
    <property type="match status" value="1"/>
</dbReference>
<dbReference type="EMBL" id="LVLJ01000172">
    <property type="protein sequence ID" value="OAE35449.1"/>
    <property type="molecule type" value="Genomic_DNA"/>
</dbReference>
<dbReference type="PROSITE" id="PS50404">
    <property type="entry name" value="GST_NTER"/>
    <property type="match status" value="1"/>
</dbReference>
<dbReference type="SUPFAM" id="SSF52833">
    <property type="entry name" value="Thioredoxin-like"/>
    <property type="match status" value="1"/>
</dbReference>
<dbReference type="GO" id="GO:0043295">
    <property type="term" value="F:glutathione binding"/>
    <property type="evidence" value="ECO:0007669"/>
    <property type="project" value="TreeGrafter"/>
</dbReference>
<comment type="caution">
    <text evidence="7">The sequence shown here is derived from an EMBL/GenBank/DDBJ whole genome shotgun (WGS) entry which is preliminary data.</text>
</comment>
<gene>
    <name evidence="7" type="ORF">AXG93_2587s1640</name>
</gene>
<reference evidence="7" key="1">
    <citation type="submission" date="2016-03" db="EMBL/GenBank/DDBJ databases">
        <title>Mechanisms controlling the formation of the plant cell surface in tip-growing cells are functionally conserved among land plants.</title>
        <authorList>
            <person name="Honkanen S."/>
            <person name="Jones V.A."/>
            <person name="Morieri G."/>
            <person name="Champion C."/>
            <person name="Hetherington A.J."/>
            <person name="Kelly S."/>
            <person name="Saint-Marcoux D."/>
            <person name="Proust H."/>
            <person name="Prescott H."/>
            <person name="Dolan L."/>
        </authorList>
    </citation>
    <scope>NUCLEOTIDE SEQUENCE [LARGE SCALE GENOMIC DNA]</scope>
    <source>
        <tissue evidence="7">Whole gametophyte</tissue>
    </source>
</reference>
<feature type="domain" description="GST C-terminal" evidence="6">
    <location>
        <begin position="287"/>
        <end position="412"/>
    </location>
</feature>
<dbReference type="CDD" id="cd03187">
    <property type="entry name" value="GST_C_Phi"/>
    <property type="match status" value="1"/>
</dbReference>
<feature type="domain" description="GST N-terminal" evidence="5">
    <location>
        <begin position="81"/>
        <end position="163"/>
    </location>
</feature>
<dbReference type="EC" id="2.5.1.18" evidence="2"/>
<dbReference type="FunFam" id="3.40.30.10:FF:000016">
    <property type="entry name" value="Glutathione S-transferase F2"/>
    <property type="match status" value="1"/>
</dbReference>
<dbReference type="GO" id="GO:0004364">
    <property type="term" value="F:glutathione transferase activity"/>
    <property type="evidence" value="ECO:0007669"/>
    <property type="project" value="UniProtKB-EC"/>
</dbReference>
<dbReference type="Gene3D" id="1.20.1050.10">
    <property type="match status" value="1"/>
</dbReference>
<dbReference type="AlphaFoldDB" id="A0A176WQR5"/>
<name>A0A176WQR5_MARPO</name>
<dbReference type="Proteomes" id="UP000077202">
    <property type="component" value="Unassembled WGS sequence"/>
</dbReference>
<dbReference type="FunFam" id="1.20.1050.10:FF:000004">
    <property type="entry name" value="Glutathione S-transferase F2"/>
    <property type="match status" value="1"/>
</dbReference>
<accession>A0A176WQR5</accession>
<dbReference type="Gene3D" id="3.40.30.10">
    <property type="entry name" value="Glutaredoxin"/>
    <property type="match status" value="1"/>
</dbReference>
<dbReference type="GO" id="GO:0005737">
    <property type="term" value="C:cytoplasm"/>
    <property type="evidence" value="ECO:0007669"/>
    <property type="project" value="TreeGrafter"/>
</dbReference>
<evidence type="ECO:0000313" key="7">
    <source>
        <dbReference type="EMBL" id="OAE35449.1"/>
    </source>
</evidence>
<evidence type="ECO:0000259" key="6">
    <source>
        <dbReference type="PROSITE" id="PS50405"/>
    </source>
</evidence>
<proteinExistence type="inferred from homology"/>
<dbReference type="InterPro" id="IPR036249">
    <property type="entry name" value="Thioredoxin-like_sf"/>
</dbReference>
<protein>
    <recommendedName>
        <fullName evidence="2">glutathione transferase</fullName>
        <ecNumber evidence="2">2.5.1.18</ecNumber>
    </recommendedName>
</protein>
<organism evidence="7 8">
    <name type="scientific">Marchantia polymorpha subsp. ruderalis</name>
    <dbReference type="NCBI Taxonomy" id="1480154"/>
    <lineage>
        <taxon>Eukaryota</taxon>
        <taxon>Viridiplantae</taxon>
        <taxon>Streptophyta</taxon>
        <taxon>Embryophyta</taxon>
        <taxon>Marchantiophyta</taxon>
        <taxon>Marchantiopsida</taxon>
        <taxon>Marchantiidae</taxon>
        <taxon>Marchantiales</taxon>
        <taxon>Marchantiaceae</taxon>
        <taxon>Marchantia</taxon>
    </lineage>
</organism>
<evidence type="ECO:0000256" key="2">
    <source>
        <dbReference type="ARBA" id="ARBA00012452"/>
    </source>
</evidence>
<dbReference type="InterPro" id="IPR004046">
    <property type="entry name" value="GST_C"/>
</dbReference>
<dbReference type="InterPro" id="IPR040079">
    <property type="entry name" value="Glutathione_S-Trfase"/>
</dbReference>
<evidence type="ECO:0000256" key="4">
    <source>
        <dbReference type="ARBA" id="ARBA00047960"/>
    </source>
</evidence>
<dbReference type="PANTHER" id="PTHR43900:SF3">
    <property type="entry name" value="GLUTATHIONE S-TRANSFERASE RHO"/>
    <property type="match status" value="1"/>
</dbReference>
<comment type="similarity">
    <text evidence="1">Belongs to the GST superfamily. Phi family.</text>
</comment>
<dbReference type="Pfam" id="PF02798">
    <property type="entry name" value="GST_N"/>
    <property type="match status" value="1"/>
</dbReference>
<dbReference type="GO" id="GO:0009636">
    <property type="term" value="P:response to toxic substance"/>
    <property type="evidence" value="ECO:0007669"/>
    <property type="project" value="UniProtKB-ARBA"/>
</dbReference>
<evidence type="ECO:0000256" key="3">
    <source>
        <dbReference type="ARBA" id="ARBA00022679"/>
    </source>
</evidence>
<comment type="catalytic activity">
    <reaction evidence="4">
        <text>RX + glutathione = an S-substituted glutathione + a halide anion + H(+)</text>
        <dbReference type="Rhea" id="RHEA:16437"/>
        <dbReference type="ChEBI" id="CHEBI:15378"/>
        <dbReference type="ChEBI" id="CHEBI:16042"/>
        <dbReference type="ChEBI" id="CHEBI:17792"/>
        <dbReference type="ChEBI" id="CHEBI:57925"/>
        <dbReference type="ChEBI" id="CHEBI:90779"/>
        <dbReference type="EC" id="2.5.1.18"/>
    </reaction>
</comment>
<sequence>MLVPWSYAGPTRDLQEATGITGHASCEQGDEEVEHPVHKSEGLERARKSCLLLQPSASLDFFNRKLQQQIVESLEFHFVIMGVKVYGIPMSTATRNVLMVLMEKEVDFELVPVDMKNLGHKSPEHLAMNPFGKVPVYQDDDITLFGESCNPLSFAYSIPSMNSLVAAFEAVADLLRLLSVCTSKASCQLSIEVPGSGVELFFHLPGCSCRMEISRTPGDLLTHTQLGNLNTILFVKTSLMPPERESDFERRIENEADPSEYGAESRAINRYVASKYEGQGTPLLGSTPKEQALVQQWMEVEGQSYYPPCGALVSQLFFNKIFTGQGPDPAIVEVNEAKFNAVLDIYEARLSESKYLAGDFFSLADIGHLAHTEYFMAHTGKADLINSRKHVAAWWKDISTRPTWKKVISYGQ</sequence>
<evidence type="ECO:0000256" key="1">
    <source>
        <dbReference type="ARBA" id="ARBA00010128"/>
    </source>
</evidence>
<dbReference type="InterPro" id="IPR034347">
    <property type="entry name" value="GST_Phi_C"/>
</dbReference>
<dbReference type="GO" id="GO:0006749">
    <property type="term" value="P:glutathione metabolic process"/>
    <property type="evidence" value="ECO:0007669"/>
    <property type="project" value="TreeGrafter"/>
</dbReference>
<dbReference type="Pfam" id="PF00043">
    <property type="entry name" value="GST_C"/>
    <property type="match status" value="1"/>
</dbReference>
<dbReference type="InterPro" id="IPR036282">
    <property type="entry name" value="Glutathione-S-Trfase_C_sf"/>
</dbReference>
<dbReference type="SFLD" id="SFLDS00019">
    <property type="entry name" value="Glutathione_Transferase_(cytos"/>
    <property type="match status" value="1"/>
</dbReference>
<dbReference type="PROSITE" id="PS50405">
    <property type="entry name" value="GST_CTER"/>
    <property type="match status" value="1"/>
</dbReference>
<dbReference type="SUPFAM" id="SSF47616">
    <property type="entry name" value="GST C-terminal domain-like"/>
    <property type="match status" value="1"/>
</dbReference>
<dbReference type="InterPro" id="IPR010987">
    <property type="entry name" value="Glutathione-S-Trfase_C-like"/>
</dbReference>
<keyword evidence="3" id="KW-0808">Transferase</keyword>
<evidence type="ECO:0000259" key="5">
    <source>
        <dbReference type="PROSITE" id="PS50404"/>
    </source>
</evidence>
<evidence type="ECO:0000313" key="8">
    <source>
        <dbReference type="Proteomes" id="UP000077202"/>
    </source>
</evidence>
<keyword evidence="8" id="KW-1185">Reference proteome</keyword>
<dbReference type="InterPro" id="IPR004045">
    <property type="entry name" value="Glutathione_S-Trfase_N"/>
</dbReference>